<evidence type="ECO:0000256" key="5">
    <source>
        <dbReference type="ARBA" id="ARBA00022763"/>
    </source>
</evidence>
<evidence type="ECO:0000259" key="18">
    <source>
        <dbReference type="PROSITE" id="PS51194"/>
    </source>
</evidence>
<dbReference type="InterPro" id="IPR014001">
    <property type="entry name" value="Helicase_ATP-bd"/>
</dbReference>
<dbReference type="PANTHER" id="PTHR24029:SF0">
    <property type="entry name" value="UVRABC SYSTEM PROTEIN B"/>
    <property type="match status" value="1"/>
</dbReference>
<keyword evidence="4 13" id="KW-0547">Nucleotide-binding</keyword>
<keyword evidence="15" id="KW-0175">Coiled coil</keyword>
<keyword evidence="5 13" id="KW-0227">DNA damage</keyword>
<keyword evidence="19" id="KW-0378">Hydrolase</keyword>
<comment type="domain">
    <text evidence="13">The beta-hairpin motif is involved in DNA binding.</text>
</comment>
<dbReference type="HAMAP" id="MF_00204">
    <property type="entry name" value="UvrB"/>
    <property type="match status" value="1"/>
</dbReference>
<keyword evidence="7 13" id="KW-0067">ATP-binding</keyword>
<evidence type="ECO:0000259" key="17">
    <source>
        <dbReference type="PROSITE" id="PS51192"/>
    </source>
</evidence>
<dbReference type="Pfam" id="PF12344">
    <property type="entry name" value="UvrB"/>
    <property type="match status" value="1"/>
</dbReference>
<dbReference type="InterPro" id="IPR036876">
    <property type="entry name" value="UVR_dom_sf"/>
</dbReference>
<dbReference type="InterPro" id="IPR001650">
    <property type="entry name" value="Helicase_C-like"/>
</dbReference>
<comment type="subunit">
    <text evidence="11 13 14">Forms a heterotetramer with UvrA during the search for lesions. Interacts with UvrC in an incision complex.</text>
</comment>
<dbReference type="InterPro" id="IPR027417">
    <property type="entry name" value="P-loop_NTPase"/>
</dbReference>
<evidence type="ECO:0000256" key="8">
    <source>
        <dbReference type="ARBA" id="ARBA00022881"/>
    </source>
</evidence>
<dbReference type="SMART" id="SM00487">
    <property type="entry name" value="DEXDc"/>
    <property type="match status" value="1"/>
</dbReference>
<comment type="caution">
    <text evidence="19">The sequence shown here is derived from an EMBL/GenBank/DDBJ whole genome shotgun (WGS) entry which is preliminary data.</text>
</comment>
<evidence type="ECO:0000313" key="19">
    <source>
        <dbReference type="EMBL" id="MFC5500114.1"/>
    </source>
</evidence>
<dbReference type="Pfam" id="PF00271">
    <property type="entry name" value="Helicase_C"/>
    <property type="match status" value="1"/>
</dbReference>
<dbReference type="Gene3D" id="6.10.140.240">
    <property type="match status" value="1"/>
</dbReference>
<evidence type="ECO:0000256" key="7">
    <source>
        <dbReference type="ARBA" id="ARBA00022840"/>
    </source>
</evidence>
<feature type="domain" description="Helicase ATP-binding" evidence="17">
    <location>
        <begin position="45"/>
        <end position="179"/>
    </location>
</feature>
<comment type="similarity">
    <text evidence="2 13 14">Belongs to the UvrB family.</text>
</comment>
<feature type="short sequence motif" description="Beta-hairpin" evidence="13">
    <location>
        <begin position="111"/>
        <end position="134"/>
    </location>
</feature>
<dbReference type="NCBIfam" id="TIGR00631">
    <property type="entry name" value="uvrb"/>
    <property type="match status" value="1"/>
</dbReference>
<keyword evidence="20" id="KW-1185">Reference proteome</keyword>
<dbReference type="GO" id="GO:0016787">
    <property type="term" value="F:hydrolase activity"/>
    <property type="evidence" value="ECO:0007669"/>
    <property type="project" value="UniProtKB-KW"/>
</dbReference>
<evidence type="ECO:0000256" key="14">
    <source>
        <dbReference type="RuleBase" id="RU003587"/>
    </source>
</evidence>
<organism evidence="19 20">
    <name type="scientific">Caenimonas terrae</name>
    <dbReference type="NCBI Taxonomy" id="696074"/>
    <lineage>
        <taxon>Bacteria</taxon>
        <taxon>Pseudomonadati</taxon>
        <taxon>Pseudomonadota</taxon>
        <taxon>Betaproteobacteria</taxon>
        <taxon>Burkholderiales</taxon>
        <taxon>Comamonadaceae</taxon>
        <taxon>Caenimonas</taxon>
    </lineage>
</organism>
<keyword evidence="10 13" id="KW-0742">SOS response</keyword>
<dbReference type="CDD" id="cd17916">
    <property type="entry name" value="DEXHc_UvrB"/>
    <property type="match status" value="1"/>
</dbReference>
<accession>A0ABW0NI98</accession>
<dbReference type="Pfam" id="PF04851">
    <property type="entry name" value="ResIII"/>
    <property type="match status" value="1"/>
</dbReference>
<dbReference type="Pfam" id="PF02151">
    <property type="entry name" value="UVR"/>
    <property type="match status" value="1"/>
</dbReference>
<dbReference type="PROSITE" id="PS50151">
    <property type="entry name" value="UVR"/>
    <property type="match status" value="1"/>
</dbReference>
<dbReference type="InterPro" id="IPR041471">
    <property type="entry name" value="UvrB_inter"/>
</dbReference>
<dbReference type="PROSITE" id="PS51192">
    <property type="entry name" value="HELICASE_ATP_BIND_1"/>
    <property type="match status" value="1"/>
</dbReference>
<evidence type="ECO:0000313" key="20">
    <source>
        <dbReference type="Proteomes" id="UP001596037"/>
    </source>
</evidence>
<dbReference type="EMBL" id="JBHSMF010000010">
    <property type="protein sequence ID" value="MFC5500114.1"/>
    <property type="molecule type" value="Genomic_DNA"/>
</dbReference>
<evidence type="ECO:0000256" key="6">
    <source>
        <dbReference type="ARBA" id="ARBA00022769"/>
    </source>
</evidence>
<dbReference type="CDD" id="cd18790">
    <property type="entry name" value="SF2_C_UvrB"/>
    <property type="match status" value="1"/>
</dbReference>
<feature type="domain" description="Helicase C-terminal" evidence="18">
    <location>
        <begin position="449"/>
        <end position="615"/>
    </location>
</feature>
<evidence type="ECO:0000256" key="11">
    <source>
        <dbReference type="ARBA" id="ARBA00026033"/>
    </source>
</evidence>
<gene>
    <name evidence="13 19" type="primary">uvrB</name>
    <name evidence="19" type="ORF">ACFPOE_21405</name>
</gene>
<name>A0ABW0NI98_9BURK</name>
<keyword evidence="9 13" id="KW-0234">DNA repair</keyword>
<evidence type="ECO:0000256" key="10">
    <source>
        <dbReference type="ARBA" id="ARBA00023236"/>
    </source>
</evidence>
<comment type="subcellular location">
    <subcellularLocation>
        <location evidence="1 13 14">Cytoplasm</location>
    </subcellularLocation>
</comment>
<dbReference type="RefSeq" id="WP_376852357.1">
    <property type="nucleotide sequence ID" value="NZ_JBHSMF010000010.1"/>
</dbReference>
<keyword evidence="3 13" id="KW-0963">Cytoplasm</keyword>
<evidence type="ECO:0000256" key="1">
    <source>
        <dbReference type="ARBA" id="ARBA00004496"/>
    </source>
</evidence>
<dbReference type="Proteomes" id="UP001596037">
    <property type="component" value="Unassembled WGS sequence"/>
</dbReference>
<dbReference type="PROSITE" id="PS51194">
    <property type="entry name" value="HELICASE_CTER"/>
    <property type="match status" value="1"/>
</dbReference>
<evidence type="ECO:0000256" key="12">
    <source>
        <dbReference type="ARBA" id="ARBA00029504"/>
    </source>
</evidence>
<dbReference type="InterPro" id="IPR001943">
    <property type="entry name" value="UVR_dom"/>
</dbReference>
<keyword evidence="6 13" id="KW-0228">DNA excision</keyword>
<dbReference type="PANTHER" id="PTHR24029">
    <property type="entry name" value="UVRABC SYSTEM PROTEIN B"/>
    <property type="match status" value="1"/>
</dbReference>
<evidence type="ECO:0000256" key="15">
    <source>
        <dbReference type="SAM" id="Coils"/>
    </source>
</evidence>
<evidence type="ECO:0000256" key="3">
    <source>
        <dbReference type="ARBA" id="ARBA00022490"/>
    </source>
</evidence>
<protein>
    <recommendedName>
        <fullName evidence="12 13">UvrABC system protein B</fullName>
        <shortName evidence="13">Protein UvrB</shortName>
    </recommendedName>
    <alternativeName>
        <fullName evidence="13">Excinuclease ABC subunit B</fullName>
    </alternativeName>
</protein>
<feature type="coiled-coil region" evidence="15">
    <location>
        <begin position="642"/>
        <end position="669"/>
    </location>
</feature>
<evidence type="ECO:0000256" key="2">
    <source>
        <dbReference type="ARBA" id="ARBA00008533"/>
    </source>
</evidence>
<feature type="binding site" evidence="13">
    <location>
        <begin position="58"/>
        <end position="65"/>
    </location>
    <ligand>
        <name>ATP</name>
        <dbReference type="ChEBI" id="CHEBI:30616"/>
    </ligand>
</feature>
<dbReference type="NCBIfam" id="NF003673">
    <property type="entry name" value="PRK05298.1"/>
    <property type="match status" value="1"/>
</dbReference>
<evidence type="ECO:0000256" key="13">
    <source>
        <dbReference type="HAMAP-Rule" id="MF_00204"/>
    </source>
</evidence>
<feature type="domain" description="UVR" evidence="16">
    <location>
        <begin position="646"/>
        <end position="681"/>
    </location>
</feature>
<evidence type="ECO:0000259" key="16">
    <source>
        <dbReference type="PROSITE" id="PS50151"/>
    </source>
</evidence>
<dbReference type="InterPro" id="IPR006935">
    <property type="entry name" value="Helicase/UvrB_N"/>
</dbReference>
<dbReference type="SUPFAM" id="SSF46600">
    <property type="entry name" value="C-terminal UvrC-binding domain of UvrB"/>
    <property type="match status" value="1"/>
</dbReference>
<sequence>MSDLSEVIEEEKKGEFISFPDSPFELFLPYPPAGDQPAAIDKLVEGVRDGEVFQTLLGVTGSGKTFTMANVIARLGRPAIVFAPNKTLAAQLYSEFREFFPHNAVEYFVSYYDYYQPEAYVPQRDLFIEKDSSINEHIEQMRLSATKSVLERRDTIIVATVSAIYGIGAPEDYTQMRFITRVGDKIGQRDIISQLIRMQYNRNEQDFARGTFRVRGDTIDIFPAEHSELAIRIELFDDEIESLQLFDPLTGRVRQKVPRFTVYPSSHYVTPREKVVGAVESIKLELSERVKEFVSQGKLVEAQRIEQRTRFDLEMLSEIGHCKGIENYTRHLSGAPPGAPPSTLTDYMPKDALMFLDESHQMIGQLGAMYSGDRSRKTTLVEYGFRLPSALDNRPLKFEEFEARMRQVVFVSATPAAYENEHAGQVVEQLVRPTGLIDPEVEVRPATHQVDDVLQEIRIRADKNERVLITTLTKRMAEQLTDYLTDNGVKVRYLHSDIDTVERVEILRDLRLGTFDVLVGINLLREGLDIPEVSLVAILDADKEGFLRAERSLIQTIGRAARNLNGRAILYADRMTESMKKAIGETERRRVKQIAYNLEHGITPRSIQKKVRDLIDGVYSEKASKEMEKQELQRAMTQDMSEKDVAREIKRLEKQMLEHARNLEFEKAARVRDQLAVLKEQAFGAVVHDNVVVPVQGGKRP</sequence>
<proteinExistence type="inferred from homology"/>
<dbReference type="InterPro" id="IPR024759">
    <property type="entry name" value="UvrB_YAD/RRR_dom"/>
</dbReference>
<dbReference type="Pfam" id="PF17757">
    <property type="entry name" value="UvrB_inter"/>
    <property type="match status" value="1"/>
</dbReference>
<reference evidence="20" key="1">
    <citation type="journal article" date="2019" name="Int. J. Syst. Evol. Microbiol.">
        <title>The Global Catalogue of Microorganisms (GCM) 10K type strain sequencing project: providing services to taxonomists for standard genome sequencing and annotation.</title>
        <authorList>
            <consortium name="The Broad Institute Genomics Platform"/>
            <consortium name="The Broad Institute Genome Sequencing Center for Infectious Disease"/>
            <person name="Wu L."/>
            <person name="Ma J."/>
        </authorList>
    </citation>
    <scope>NUCLEOTIDE SEQUENCE [LARGE SCALE GENOMIC DNA]</scope>
    <source>
        <strain evidence="20">CCUG 57401</strain>
    </source>
</reference>
<keyword evidence="8 13" id="KW-0267">Excision nuclease</keyword>
<dbReference type="SUPFAM" id="SSF52540">
    <property type="entry name" value="P-loop containing nucleoside triphosphate hydrolases"/>
    <property type="match status" value="2"/>
</dbReference>
<dbReference type="SMART" id="SM00490">
    <property type="entry name" value="HELICc"/>
    <property type="match status" value="1"/>
</dbReference>
<evidence type="ECO:0000256" key="4">
    <source>
        <dbReference type="ARBA" id="ARBA00022741"/>
    </source>
</evidence>
<dbReference type="Gene3D" id="4.10.860.10">
    <property type="entry name" value="UVR domain"/>
    <property type="match status" value="1"/>
</dbReference>
<evidence type="ECO:0000256" key="9">
    <source>
        <dbReference type="ARBA" id="ARBA00023204"/>
    </source>
</evidence>
<dbReference type="InterPro" id="IPR004807">
    <property type="entry name" value="UvrB"/>
</dbReference>
<comment type="function">
    <text evidence="13">The UvrABC repair system catalyzes the recognition and processing of DNA lesions. A damage recognition complex composed of 2 UvrA and 2 UvrB subunits scans DNA for abnormalities. Upon binding of the UvrA(2)B(2) complex to a putative damaged site, the DNA wraps around one UvrB monomer. DNA wrap is dependent on ATP binding by UvrB and probably causes local melting of the DNA helix, facilitating insertion of UvrB beta-hairpin between the DNA strands. Then UvrB probes one DNA strand for the presence of a lesion. If a lesion is found the UvrA subunits dissociate and the UvrB-DNA preincision complex is formed. This complex is subsequently bound by UvrC and the second UvrB is released. If no lesion is found, the DNA wraps around the other UvrB subunit that will check the other stand for damage.</text>
</comment>
<dbReference type="Gene3D" id="3.40.50.300">
    <property type="entry name" value="P-loop containing nucleotide triphosphate hydrolases"/>
    <property type="match status" value="3"/>
</dbReference>